<organism evidence="1 2">
    <name type="scientific">Taxus chinensis</name>
    <name type="common">Chinese yew</name>
    <name type="synonym">Taxus wallichiana var. chinensis</name>
    <dbReference type="NCBI Taxonomy" id="29808"/>
    <lineage>
        <taxon>Eukaryota</taxon>
        <taxon>Viridiplantae</taxon>
        <taxon>Streptophyta</taxon>
        <taxon>Embryophyta</taxon>
        <taxon>Tracheophyta</taxon>
        <taxon>Spermatophyta</taxon>
        <taxon>Pinopsida</taxon>
        <taxon>Pinidae</taxon>
        <taxon>Conifers II</taxon>
        <taxon>Cupressales</taxon>
        <taxon>Taxaceae</taxon>
        <taxon>Taxus</taxon>
    </lineage>
</organism>
<dbReference type="EMBL" id="JAHRHJ020000001">
    <property type="protein sequence ID" value="KAH9329551.1"/>
    <property type="molecule type" value="Genomic_DNA"/>
</dbReference>
<proteinExistence type="predicted"/>
<accession>A0AA38GUY4</accession>
<dbReference type="Proteomes" id="UP000824469">
    <property type="component" value="Unassembled WGS sequence"/>
</dbReference>
<sequence>ASPIAYYSSDSISFIHRVAKRAFRVGTCILFLAYGAGSATPSSFASRAFTTFQDVPFMFQRLIKLIPTFLTSLLAMHQRLMNLLEILHLQNPDSTTRRSQSAVGGRVRQDLRDITAKSEGYFVAHLFVETRYILTFY</sequence>
<comment type="caution">
    <text evidence="1">The sequence shown here is derived from an EMBL/GenBank/DDBJ whole genome shotgun (WGS) entry which is preliminary data.</text>
</comment>
<reference evidence="1 2" key="1">
    <citation type="journal article" date="2021" name="Nat. Plants">
        <title>The Taxus genome provides insights into paclitaxel biosynthesis.</title>
        <authorList>
            <person name="Xiong X."/>
            <person name="Gou J."/>
            <person name="Liao Q."/>
            <person name="Li Y."/>
            <person name="Zhou Q."/>
            <person name="Bi G."/>
            <person name="Li C."/>
            <person name="Du R."/>
            <person name="Wang X."/>
            <person name="Sun T."/>
            <person name="Guo L."/>
            <person name="Liang H."/>
            <person name="Lu P."/>
            <person name="Wu Y."/>
            <person name="Zhang Z."/>
            <person name="Ro D.K."/>
            <person name="Shang Y."/>
            <person name="Huang S."/>
            <person name="Yan J."/>
        </authorList>
    </citation>
    <scope>NUCLEOTIDE SEQUENCE [LARGE SCALE GENOMIC DNA]</scope>
    <source>
        <strain evidence="1">Ta-2019</strain>
    </source>
</reference>
<feature type="non-terminal residue" evidence="1">
    <location>
        <position position="1"/>
    </location>
</feature>
<gene>
    <name evidence="1" type="ORF">KI387_001659</name>
</gene>
<name>A0AA38GUY4_TAXCH</name>
<dbReference type="AlphaFoldDB" id="A0AA38GUY4"/>
<feature type="non-terminal residue" evidence="1">
    <location>
        <position position="137"/>
    </location>
</feature>
<evidence type="ECO:0000313" key="2">
    <source>
        <dbReference type="Proteomes" id="UP000824469"/>
    </source>
</evidence>
<keyword evidence="2" id="KW-1185">Reference proteome</keyword>
<protein>
    <submittedName>
        <fullName evidence="1">Uncharacterized protein</fullName>
    </submittedName>
</protein>
<evidence type="ECO:0000313" key="1">
    <source>
        <dbReference type="EMBL" id="KAH9329551.1"/>
    </source>
</evidence>